<keyword evidence="1" id="KW-0472">Membrane</keyword>
<evidence type="ECO:0000313" key="2">
    <source>
        <dbReference type="EMBL" id="MPM72799.1"/>
    </source>
</evidence>
<evidence type="ECO:0000256" key="1">
    <source>
        <dbReference type="SAM" id="Phobius"/>
    </source>
</evidence>
<reference evidence="2" key="1">
    <citation type="submission" date="2019-08" db="EMBL/GenBank/DDBJ databases">
        <authorList>
            <person name="Kucharzyk K."/>
            <person name="Murdoch R.W."/>
            <person name="Higgins S."/>
            <person name="Loffler F."/>
        </authorList>
    </citation>
    <scope>NUCLEOTIDE SEQUENCE</scope>
</reference>
<dbReference type="EMBL" id="VSSQ01024966">
    <property type="protein sequence ID" value="MPM72799.1"/>
    <property type="molecule type" value="Genomic_DNA"/>
</dbReference>
<dbReference type="AlphaFoldDB" id="A0A645C590"/>
<proteinExistence type="predicted"/>
<protein>
    <submittedName>
        <fullName evidence="2">Uncharacterized protein</fullName>
    </submittedName>
</protein>
<comment type="caution">
    <text evidence="2">The sequence shown here is derived from an EMBL/GenBank/DDBJ whole genome shotgun (WGS) entry which is preliminary data.</text>
</comment>
<feature type="transmembrane region" description="Helical" evidence="1">
    <location>
        <begin position="171"/>
        <end position="196"/>
    </location>
</feature>
<feature type="transmembrane region" description="Helical" evidence="1">
    <location>
        <begin position="111"/>
        <end position="130"/>
    </location>
</feature>
<accession>A0A645C590</accession>
<keyword evidence="1" id="KW-1133">Transmembrane helix</keyword>
<feature type="transmembrane region" description="Helical" evidence="1">
    <location>
        <begin position="12"/>
        <end position="32"/>
    </location>
</feature>
<organism evidence="2">
    <name type="scientific">bioreactor metagenome</name>
    <dbReference type="NCBI Taxonomy" id="1076179"/>
    <lineage>
        <taxon>unclassified sequences</taxon>
        <taxon>metagenomes</taxon>
        <taxon>ecological metagenomes</taxon>
    </lineage>
</organism>
<keyword evidence="1" id="KW-0812">Transmembrane</keyword>
<sequence length="221" mass="23139">MSNQPASQGPKVTWKSYAIFVFAIIFFSGIFASSKGWLQVIDFTVLSGGFGKLANAAGGTSSFRGAGGTGAKDGFLFALELMPALIFAIGFINVVEGLGGLGVAQKFMTPLLRPLLGIPGVCSLAMIANLQTTDAGAGMTKELMDAGVINDKERSIFAAYQISGSAPLTNYFSSAVAIFPVLLVPIIVPLLVILLFKLIGGNIVRIYLNLIEKKQGGAVNE</sequence>
<gene>
    <name evidence="2" type="ORF">SDC9_119775</name>
</gene>
<feature type="transmembrane region" description="Helical" evidence="1">
    <location>
        <begin position="81"/>
        <end position="104"/>
    </location>
</feature>
<name>A0A645C590_9ZZZZ</name>